<dbReference type="SUPFAM" id="SSF50729">
    <property type="entry name" value="PH domain-like"/>
    <property type="match status" value="1"/>
</dbReference>
<feature type="domain" description="SH3" evidence="4">
    <location>
        <begin position="5"/>
        <end position="64"/>
    </location>
</feature>
<dbReference type="OrthoDB" id="443981at2759"/>
<evidence type="ECO:0000313" key="6">
    <source>
        <dbReference type="EMBL" id="CAD5113836.1"/>
    </source>
</evidence>
<sequence>MNDNSSLKKVVAQYNFAPSHNDELQFTKGDVIVVTQQIDGGWWEGTLGSKAGWFPSNYVVPICEDKVEAPELNESVSGFYRDMVLQSIIATEKAYLNDLSSFLQNYLKPSRIIIADSVFAIIDCTMDEILTFHKSLLNNLLRVSRLSEASQRIGKTFLEASNEITKLYKTYGKFHPMAVEIIKKQREKLEKFFQDKEKSINSSNFSYMASNIFRPFVRLEQYPNLLKELERHTPISHADLGDTQRSIEVYREIFTVCSDIRREKETEVNILHSEILGWDGEPISSFGDIVLLDNVNITCEKEIQDRILVLFPRVLLVLSVSDRLSGYVFEKKYPVNWLRVEQFYGDKLSLVLNNQKITYKSEIQCNKWFDAIVNQRNLTQCISNGQNITELKITTLPNSFLNAQHSEICESQQTAKGIVAKQIYSAWSSGCLKPNPPNLNNHHTVDFIKSPKSARKEPTKFLAGSAKDAQDALVLNVIEAYYKASKRNSTTKSLDLKKHRKQNEHLEDDDEDLVGCFPVSKNLNRSMKK</sequence>
<protein>
    <submittedName>
        <fullName evidence="6">DgyrCDS2998</fullName>
    </submittedName>
</protein>
<dbReference type="CDD" id="cd00160">
    <property type="entry name" value="RhoGEF"/>
    <property type="match status" value="1"/>
</dbReference>
<evidence type="ECO:0000256" key="1">
    <source>
        <dbReference type="ARBA" id="ARBA00022443"/>
    </source>
</evidence>
<evidence type="ECO:0000259" key="5">
    <source>
        <dbReference type="PROSITE" id="PS50010"/>
    </source>
</evidence>
<gene>
    <name evidence="6" type="ORF">DGYR_LOCUS2767</name>
</gene>
<organism evidence="6 7">
    <name type="scientific">Dimorphilus gyrociliatus</name>
    <dbReference type="NCBI Taxonomy" id="2664684"/>
    <lineage>
        <taxon>Eukaryota</taxon>
        <taxon>Metazoa</taxon>
        <taxon>Spiralia</taxon>
        <taxon>Lophotrochozoa</taxon>
        <taxon>Annelida</taxon>
        <taxon>Polychaeta</taxon>
        <taxon>Polychaeta incertae sedis</taxon>
        <taxon>Dinophilidae</taxon>
        <taxon>Dimorphilus</taxon>
    </lineage>
</organism>
<name>A0A7I8VBW3_9ANNE</name>
<dbReference type="GO" id="GO:0005737">
    <property type="term" value="C:cytoplasm"/>
    <property type="evidence" value="ECO:0007669"/>
    <property type="project" value="TreeGrafter"/>
</dbReference>
<dbReference type="PROSITE" id="PS50002">
    <property type="entry name" value="SH3"/>
    <property type="match status" value="1"/>
</dbReference>
<dbReference type="InterPro" id="IPR036028">
    <property type="entry name" value="SH3-like_dom_sf"/>
</dbReference>
<feature type="domain" description="DH" evidence="5">
    <location>
        <begin position="80"/>
        <end position="260"/>
    </location>
</feature>
<dbReference type="SUPFAM" id="SSF48065">
    <property type="entry name" value="DBL homology domain (DH-domain)"/>
    <property type="match status" value="1"/>
</dbReference>
<dbReference type="InterPro" id="IPR000219">
    <property type="entry name" value="DH_dom"/>
</dbReference>
<dbReference type="Pfam" id="PF00621">
    <property type="entry name" value="RhoGEF"/>
    <property type="match status" value="1"/>
</dbReference>
<evidence type="ECO:0000259" key="4">
    <source>
        <dbReference type="PROSITE" id="PS50002"/>
    </source>
</evidence>
<evidence type="ECO:0000256" key="3">
    <source>
        <dbReference type="SAM" id="MobiDB-lite"/>
    </source>
</evidence>
<dbReference type="GO" id="GO:0005085">
    <property type="term" value="F:guanyl-nucleotide exchange factor activity"/>
    <property type="evidence" value="ECO:0007669"/>
    <property type="project" value="InterPro"/>
</dbReference>
<dbReference type="Gene3D" id="2.30.29.30">
    <property type="entry name" value="Pleckstrin-homology domain (PH domain)/Phosphotyrosine-binding domain (PTB)"/>
    <property type="match status" value="1"/>
</dbReference>
<dbReference type="AlphaFoldDB" id="A0A7I8VBW3"/>
<evidence type="ECO:0000313" key="7">
    <source>
        <dbReference type="Proteomes" id="UP000549394"/>
    </source>
</evidence>
<comment type="caution">
    <text evidence="6">The sequence shown here is derived from an EMBL/GenBank/DDBJ whole genome shotgun (WGS) entry which is preliminary data.</text>
</comment>
<dbReference type="InterPro" id="IPR011993">
    <property type="entry name" value="PH-like_dom_sf"/>
</dbReference>
<reference evidence="6 7" key="1">
    <citation type="submission" date="2020-08" db="EMBL/GenBank/DDBJ databases">
        <authorList>
            <person name="Hejnol A."/>
        </authorList>
    </citation>
    <scope>NUCLEOTIDE SEQUENCE [LARGE SCALE GENOMIC DNA]</scope>
</reference>
<dbReference type="InterPro" id="IPR001452">
    <property type="entry name" value="SH3_domain"/>
</dbReference>
<dbReference type="Gene3D" id="1.20.900.10">
    <property type="entry name" value="Dbl homology (DH) domain"/>
    <property type="match status" value="1"/>
</dbReference>
<dbReference type="InterPro" id="IPR035899">
    <property type="entry name" value="DBL_dom_sf"/>
</dbReference>
<dbReference type="PANTHER" id="PTHR46026">
    <property type="entry name" value="RHO-TYPE GUANINE NUCLEOTIDE EXCHANGE FACTOR, ISOFORM F"/>
    <property type="match status" value="1"/>
</dbReference>
<proteinExistence type="predicted"/>
<dbReference type="Proteomes" id="UP000549394">
    <property type="component" value="Unassembled WGS sequence"/>
</dbReference>
<dbReference type="PRINTS" id="PR00452">
    <property type="entry name" value="SH3DOMAIN"/>
</dbReference>
<accession>A0A7I8VBW3</accession>
<dbReference type="SUPFAM" id="SSF50044">
    <property type="entry name" value="SH3-domain"/>
    <property type="match status" value="1"/>
</dbReference>
<dbReference type="Pfam" id="PF00018">
    <property type="entry name" value="SH3_1"/>
    <property type="match status" value="1"/>
</dbReference>
<evidence type="ECO:0000256" key="2">
    <source>
        <dbReference type="PROSITE-ProRule" id="PRU00192"/>
    </source>
</evidence>
<dbReference type="SMART" id="SM00325">
    <property type="entry name" value="RhoGEF"/>
    <property type="match status" value="1"/>
</dbReference>
<dbReference type="PROSITE" id="PS50010">
    <property type="entry name" value="DH_2"/>
    <property type="match status" value="1"/>
</dbReference>
<keyword evidence="1 2" id="KW-0728">SH3 domain</keyword>
<keyword evidence="7" id="KW-1185">Reference proteome</keyword>
<dbReference type="Gene3D" id="2.30.30.40">
    <property type="entry name" value="SH3 Domains"/>
    <property type="match status" value="1"/>
</dbReference>
<feature type="region of interest" description="Disordered" evidence="3">
    <location>
        <begin position="489"/>
        <end position="509"/>
    </location>
</feature>
<dbReference type="EMBL" id="CAJFCJ010000004">
    <property type="protein sequence ID" value="CAD5113836.1"/>
    <property type="molecule type" value="Genomic_DNA"/>
</dbReference>
<dbReference type="SMART" id="SM00326">
    <property type="entry name" value="SH3"/>
    <property type="match status" value="1"/>
</dbReference>
<dbReference type="PANTHER" id="PTHR46026:SF1">
    <property type="entry name" value="RHO-TYPE GUANINE NUCLEOTIDE EXCHANGE FACTOR, ISOFORM F"/>
    <property type="match status" value="1"/>
</dbReference>